<gene>
    <name evidence="1" type="ORF">S03H2_36266</name>
</gene>
<reference evidence="1" key="1">
    <citation type="journal article" date="2014" name="Front. Microbiol.">
        <title>High frequency of phylogenetically diverse reductive dehalogenase-homologous genes in deep subseafloor sedimentary metagenomes.</title>
        <authorList>
            <person name="Kawai M."/>
            <person name="Futagami T."/>
            <person name="Toyoda A."/>
            <person name="Takaki Y."/>
            <person name="Nishi S."/>
            <person name="Hori S."/>
            <person name="Arai W."/>
            <person name="Tsubouchi T."/>
            <person name="Morono Y."/>
            <person name="Uchiyama I."/>
            <person name="Ito T."/>
            <person name="Fujiyama A."/>
            <person name="Inagaki F."/>
            <person name="Takami H."/>
        </authorList>
    </citation>
    <scope>NUCLEOTIDE SEQUENCE</scope>
    <source>
        <strain evidence="1">Expedition CK06-06</strain>
    </source>
</reference>
<feature type="non-terminal residue" evidence="1">
    <location>
        <position position="30"/>
    </location>
</feature>
<organism evidence="1">
    <name type="scientific">marine sediment metagenome</name>
    <dbReference type="NCBI Taxonomy" id="412755"/>
    <lineage>
        <taxon>unclassified sequences</taxon>
        <taxon>metagenomes</taxon>
        <taxon>ecological metagenomes</taxon>
    </lineage>
</organism>
<proteinExistence type="predicted"/>
<comment type="caution">
    <text evidence="1">The sequence shown here is derived from an EMBL/GenBank/DDBJ whole genome shotgun (WGS) entry which is preliminary data.</text>
</comment>
<name>X1GBJ5_9ZZZZ</name>
<protein>
    <submittedName>
        <fullName evidence="1">Uncharacterized protein</fullName>
    </submittedName>
</protein>
<sequence length="30" mass="3646">MRHGHWCFICSEGLSERICRLFFEEIFKGN</sequence>
<accession>X1GBJ5</accession>
<dbReference type="AlphaFoldDB" id="X1GBJ5"/>
<dbReference type="EMBL" id="BARU01022245">
    <property type="protein sequence ID" value="GAH54577.1"/>
    <property type="molecule type" value="Genomic_DNA"/>
</dbReference>
<evidence type="ECO:0000313" key="1">
    <source>
        <dbReference type="EMBL" id="GAH54577.1"/>
    </source>
</evidence>